<evidence type="ECO:0000256" key="1">
    <source>
        <dbReference type="SAM" id="MobiDB-lite"/>
    </source>
</evidence>
<proteinExistence type="predicted"/>
<feature type="compositionally biased region" description="Basic residues" evidence="1">
    <location>
        <begin position="244"/>
        <end position="267"/>
    </location>
</feature>
<feature type="compositionally biased region" description="Low complexity" evidence="1">
    <location>
        <begin position="57"/>
        <end position="68"/>
    </location>
</feature>
<keyword evidence="3" id="KW-1185">Reference proteome</keyword>
<dbReference type="EMBL" id="CANTFL010000368">
    <property type="protein sequence ID" value="CAI5721353.1"/>
    <property type="molecule type" value="Genomic_DNA"/>
</dbReference>
<comment type="caution">
    <text evidence="2">The sequence shown here is derived from an EMBL/GenBank/DDBJ whole genome shotgun (WGS) entry which is preliminary data.</text>
</comment>
<organism evidence="2 3">
    <name type="scientific">Hyaloperonospora brassicae</name>
    <name type="common">Brassica downy mildew</name>
    <name type="synonym">Peronospora brassicae</name>
    <dbReference type="NCBI Taxonomy" id="162125"/>
    <lineage>
        <taxon>Eukaryota</taxon>
        <taxon>Sar</taxon>
        <taxon>Stramenopiles</taxon>
        <taxon>Oomycota</taxon>
        <taxon>Peronosporomycetes</taxon>
        <taxon>Peronosporales</taxon>
        <taxon>Peronosporaceae</taxon>
        <taxon>Hyaloperonospora</taxon>
    </lineage>
</organism>
<feature type="region of interest" description="Disordered" evidence="1">
    <location>
        <begin position="196"/>
        <end position="306"/>
    </location>
</feature>
<accession>A0AAV0TJU9</accession>
<gene>
    <name evidence="2" type="ORF">HBR001_LOCUS2609</name>
</gene>
<name>A0AAV0TJU9_HYABA</name>
<feature type="compositionally biased region" description="Polar residues" evidence="1">
    <location>
        <begin position="292"/>
        <end position="304"/>
    </location>
</feature>
<sequence length="419" mass="46333">MKTSRAHQQLLPSAPPARALRYRRKVPPLPTEKPQVEEPQPQLPGRVPAPSPPASKQQLTELQLQQTQNAQPRARAQELPESRPRRRSPADRRFRSESRRSKQPPLLKQVLWKAKAMQPTPAALARTLVQQQRECTKEAELVQEVTKEKRVDAAARAVSSTFVVGLSSQETQSGSEDETIFLPFTRDVVPAVRTSTAWQVGKREENGGGGPDREDAAGPVTLSEEVLDDEGGLDQAAASTRVTQRQKYKLKQKQRRGAAKEKKRMQHQMKQGHEQLYAREDTGSSLDDENTTTDAVDSPTTMDTSEPDAAVCRSVLVEVKEVEPFIVVGDVACPVVAGSDEELGVATAAPDEGELDEASAQEETVQGSCQSMIDALDEIRVECRESFVVAKSGFDAASSYDFFKHRFCEIQRDTGIVYY</sequence>
<evidence type="ECO:0000313" key="3">
    <source>
        <dbReference type="Proteomes" id="UP001162031"/>
    </source>
</evidence>
<feature type="region of interest" description="Disordered" evidence="1">
    <location>
        <begin position="1"/>
        <end position="107"/>
    </location>
</feature>
<reference evidence="2" key="1">
    <citation type="submission" date="2022-12" db="EMBL/GenBank/DDBJ databases">
        <authorList>
            <person name="Webb A."/>
        </authorList>
    </citation>
    <scope>NUCLEOTIDE SEQUENCE</scope>
    <source>
        <strain evidence="2">Hp1</strain>
    </source>
</reference>
<protein>
    <submittedName>
        <fullName evidence="2">Uncharacterized protein</fullName>
    </submittedName>
</protein>
<dbReference type="AlphaFoldDB" id="A0AAV0TJU9"/>
<feature type="compositionally biased region" description="Basic and acidic residues" evidence="1">
    <location>
        <begin position="201"/>
        <end position="216"/>
    </location>
</feature>
<feature type="compositionally biased region" description="Polar residues" evidence="1">
    <location>
        <begin position="1"/>
        <end position="11"/>
    </location>
</feature>
<feature type="compositionally biased region" description="Basic and acidic residues" evidence="1">
    <location>
        <begin position="75"/>
        <end position="100"/>
    </location>
</feature>
<feature type="compositionally biased region" description="Basic and acidic residues" evidence="1">
    <location>
        <begin position="271"/>
        <end position="282"/>
    </location>
</feature>
<evidence type="ECO:0000313" key="2">
    <source>
        <dbReference type="EMBL" id="CAI5721353.1"/>
    </source>
</evidence>
<dbReference type="Proteomes" id="UP001162031">
    <property type="component" value="Unassembled WGS sequence"/>
</dbReference>